<evidence type="ECO:0000313" key="3">
    <source>
        <dbReference type="EMBL" id="MEI5993732.1"/>
    </source>
</evidence>
<gene>
    <name evidence="3" type="ORF">A5880_001279</name>
    <name evidence="4" type="ORF">A5880_002158</name>
</gene>
<proteinExistence type="predicted"/>
<dbReference type="RefSeq" id="WP_086331039.1">
    <property type="nucleotide sequence ID" value="NZ_NGLE02000001.1"/>
</dbReference>
<protein>
    <recommendedName>
        <fullName evidence="2">AB hydrolase-1 domain-containing protein</fullName>
    </recommendedName>
</protein>
<dbReference type="OrthoDB" id="9773293at2"/>
<dbReference type="InterPro" id="IPR029058">
    <property type="entry name" value="AB_hydrolase_fold"/>
</dbReference>
<feature type="domain" description="AB hydrolase-1" evidence="2">
    <location>
        <begin position="33"/>
        <end position="296"/>
    </location>
</feature>
<dbReference type="AlphaFoldDB" id="A0A242CCP1"/>
<evidence type="ECO:0000259" key="2">
    <source>
        <dbReference type="Pfam" id="PF00561"/>
    </source>
</evidence>
<dbReference type="InterPro" id="IPR000639">
    <property type="entry name" value="Epox_hydrolase-like"/>
</dbReference>
<reference evidence="4" key="1">
    <citation type="submission" date="2017-05" db="EMBL/GenBank/DDBJ databases">
        <title>The Genome Sequence of Enterococcus sp. 4G2_DIV0659.</title>
        <authorList>
            <consortium name="The Broad Institute Genomics Platform"/>
            <consortium name="The Broad Institute Genomic Center for Infectious Diseases"/>
            <person name="Earl A."/>
            <person name="Manson A."/>
            <person name="Schwartman J."/>
            <person name="Gilmore M."/>
            <person name="Abouelleil A."/>
            <person name="Cao P."/>
            <person name="Chapman S."/>
            <person name="Cusick C."/>
            <person name="Shea T."/>
            <person name="Young S."/>
            <person name="Neafsey D."/>
            <person name="Nusbaum C."/>
            <person name="Birren B."/>
        </authorList>
    </citation>
    <scope>NUCLEOTIDE SEQUENCE [LARGE SCALE GENOMIC DNA]</scope>
    <source>
        <strain evidence="4">4G2_DIV0659</strain>
    </source>
</reference>
<dbReference type="PANTHER" id="PTHR43329">
    <property type="entry name" value="EPOXIDE HYDROLASE"/>
    <property type="match status" value="1"/>
</dbReference>
<reference evidence="3 5" key="2">
    <citation type="submission" date="2018-07" db="EMBL/GenBank/DDBJ databases">
        <title>The Genome Sequence of Enterococcus sp. DIV0659b.</title>
        <authorList>
            <consortium name="The Broad Institute Genomics Platform"/>
            <consortium name="The Broad Institute Genomic Center for Infectious Diseases"/>
            <person name="Earl A."/>
            <person name="Manson A."/>
            <person name="Schwartman J."/>
            <person name="Gilmore M."/>
            <person name="Abouelleil A."/>
            <person name="Cao P."/>
            <person name="Chapman S."/>
            <person name="Cusick C."/>
            <person name="Shea T."/>
            <person name="Young S."/>
            <person name="Neafsey D."/>
            <person name="Nusbaum C."/>
            <person name="Birren B."/>
        </authorList>
    </citation>
    <scope>NUCLEOTIDE SEQUENCE [LARGE SCALE GENOMIC DNA]</scope>
    <source>
        <strain evidence="3 5">4G2_DIV0659</strain>
    </source>
</reference>
<accession>A0A242CCP1</accession>
<name>A0A242CCP1_9ENTE</name>
<dbReference type="EMBL" id="NGLE02000001">
    <property type="protein sequence ID" value="MEI5993732.1"/>
    <property type="molecule type" value="Genomic_DNA"/>
</dbReference>
<dbReference type="Pfam" id="PF00561">
    <property type="entry name" value="Abhydrolase_1"/>
    <property type="match status" value="1"/>
</dbReference>
<keyword evidence="5" id="KW-1185">Reference proteome</keyword>
<dbReference type="STRING" id="1834181.A5880_002158"/>
<evidence type="ECO:0000313" key="5">
    <source>
        <dbReference type="Proteomes" id="UP000195139"/>
    </source>
</evidence>
<sequence>MTNKYEFPTSTLIAVNGVELEIFEAGQQNYGRPIVLCHGWPEHAFSWRHQVTPLVEAGYHVIIPNQRGYGESSCPKEVTKYDIEHLTGDLVALLDYYQYEKAIFMGHDWGASVVWSMALLHPKRVHKMINLCLPYQIRGEKPWIDFMEEFFGDNYYFVHFNKQPGVADAILDENASQFLHNLYRKNVPSQAPGEGMEMINLAKATKPLGEPVMSDDELAVYIKAFNKNGFTPSINWYRNLNRNWHLLAEVSPILHQPTLMVYGEKDIIPPLPNIKDFVPNIDIKSLNVGHWIQEEKSVELNQVILEWLENE</sequence>
<comment type="caution">
    <text evidence="4">The sequence shown here is derived from an EMBL/GenBank/DDBJ whole genome shotgun (WGS) entry which is preliminary data.</text>
</comment>
<dbReference type="Proteomes" id="UP000195139">
    <property type="component" value="Unassembled WGS sequence"/>
</dbReference>
<dbReference type="PRINTS" id="PR00412">
    <property type="entry name" value="EPOXHYDRLASE"/>
</dbReference>
<dbReference type="SUPFAM" id="SSF53474">
    <property type="entry name" value="alpha/beta-Hydrolases"/>
    <property type="match status" value="1"/>
</dbReference>
<dbReference type="PRINTS" id="PR00111">
    <property type="entry name" value="ABHYDROLASE"/>
</dbReference>
<keyword evidence="1" id="KW-0378">Hydrolase</keyword>
<dbReference type="EMBL" id="NGLE01000003">
    <property type="protein sequence ID" value="OTO07888.1"/>
    <property type="molecule type" value="Genomic_DNA"/>
</dbReference>
<dbReference type="GO" id="GO:0016787">
    <property type="term" value="F:hydrolase activity"/>
    <property type="evidence" value="ECO:0007669"/>
    <property type="project" value="UniProtKB-KW"/>
</dbReference>
<evidence type="ECO:0000256" key="1">
    <source>
        <dbReference type="ARBA" id="ARBA00022801"/>
    </source>
</evidence>
<dbReference type="Gene3D" id="3.40.50.1820">
    <property type="entry name" value="alpha/beta hydrolase"/>
    <property type="match status" value="1"/>
</dbReference>
<evidence type="ECO:0000313" key="4">
    <source>
        <dbReference type="EMBL" id="OTO07888.1"/>
    </source>
</evidence>
<organism evidence="4">
    <name type="scientific">Candidatus Enterococcus mansonii</name>
    <dbReference type="NCBI Taxonomy" id="1834181"/>
    <lineage>
        <taxon>Bacteria</taxon>
        <taxon>Bacillati</taxon>
        <taxon>Bacillota</taxon>
        <taxon>Bacilli</taxon>
        <taxon>Lactobacillales</taxon>
        <taxon>Enterococcaceae</taxon>
        <taxon>Enterococcus</taxon>
    </lineage>
</organism>
<dbReference type="InterPro" id="IPR000073">
    <property type="entry name" value="AB_hydrolase_1"/>
</dbReference>